<comment type="caution">
    <text evidence="2">The sequence shown here is derived from an EMBL/GenBank/DDBJ whole genome shotgun (WGS) entry which is preliminary data.</text>
</comment>
<sequence length="68" mass="7680">MATIPGVRLEGSKIPPRYGTLPRRFKPPVFLDKLSSPDQGYHDVCLARAELERNRLCDVQRSVNSTEP</sequence>
<evidence type="ECO:0000313" key="2">
    <source>
        <dbReference type="EMBL" id="KAK8078019.1"/>
    </source>
</evidence>
<feature type="region of interest" description="Disordered" evidence="1">
    <location>
        <begin position="1"/>
        <end position="20"/>
    </location>
</feature>
<keyword evidence="3" id="KW-1185">Reference proteome</keyword>
<evidence type="ECO:0000256" key="1">
    <source>
        <dbReference type="SAM" id="MobiDB-lite"/>
    </source>
</evidence>
<accession>A0ABR1W757</accession>
<dbReference type="Proteomes" id="UP001446871">
    <property type="component" value="Unassembled WGS sequence"/>
</dbReference>
<name>A0ABR1W757_9PEZI</name>
<reference evidence="2 3" key="1">
    <citation type="submission" date="2023-01" db="EMBL/GenBank/DDBJ databases">
        <title>Analysis of 21 Apiospora genomes using comparative genomics revels a genus with tremendous synthesis potential of carbohydrate active enzymes and secondary metabolites.</title>
        <authorList>
            <person name="Sorensen T."/>
        </authorList>
    </citation>
    <scope>NUCLEOTIDE SEQUENCE [LARGE SCALE GENOMIC DNA]</scope>
    <source>
        <strain evidence="2 3">CBS 83171</strain>
    </source>
</reference>
<gene>
    <name evidence="2" type="ORF">PG996_004189</name>
</gene>
<evidence type="ECO:0000313" key="3">
    <source>
        <dbReference type="Proteomes" id="UP001446871"/>
    </source>
</evidence>
<protein>
    <submittedName>
        <fullName evidence="2">Uncharacterized protein</fullName>
    </submittedName>
</protein>
<organism evidence="2 3">
    <name type="scientific">Apiospora saccharicola</name>
    <dbReference type="NCBI Taxonomy" id="335842"/>
    <lineage>
        <taxon>Eukaryota</taxon>
        <taxon>Fungi</taxon>
        <taxon>Dikarya</taxon>
        <taxon>Ascomycota</taxon>
        <taxon>Pezizomycotina</taxon>
        <taxon>Sordariomycetes</taxon>
        <taxon>Xylariomycetidae</taxon>
        <taxon>Amphisphaeriales</taxon>
        <taxon>Apiosporaceae</taxon>
        <taxon>Apiospora</taxon>
    </lineage>
</organism>
<dbReference type="EMBL" id="JAQQWM010000002">
    <property type="protein sequence ID" value="KAK8078019.1"/>
    <property type="molecule type" value="Genomic_DNA"/>
</dbReference>
<proteinExistence type="predicted"/>